<dbReference type="SMART" id="SM00471">
    <property type="entry name" value="HDc"/>
    <property type="match status" value="1"/>
</dbReference>
<feature type="domain" description="HD" evidence="3">
    <location>
        <begin position="162"/>
        <end position="282"/>
    </location>
</feature>
<evidence type="ECO:0000313" key="4">
    <source>
        <dbReference type="EMBL" id="ORJ59584.1"/>
    </source>
</evidence>
<dbReference type="Pfam" id="PF01966">
    <property type="entry name" value="HD"/>
    <property type="match status" value="1"/>
</dbReference>
<dbReference type="InterPro" id="IPR006674">
    <property type="entry name" value="HD_domain"/>
</dbReference>
<dbReference type="CDD" id="cd00077">
    <property type="entry name" value="HDc"/>
    <property type="match status" value="1"/>
</dbReference>
<proteinExistence type="predicted"/>
<keyword evidence="5" id="KW-1185">Reference proteome</keyword>
<dbReference type="InterPro" id="IPR050798">
    <property type="entry name" value="YhaM_exoribonuc/phosphodiest"/>
</dbReference>
<evidence type="ECO:0000259" key="3">
    <source>
        <dbReference type="PROSITE" id="PS51831"/>
    </source>
</evidence>
<dbReference type="RefSeq" id="WP_085010628.1">
    <property type="nucleotide sequence ID" value="NZ_NAAD01000011.1"/>
</dbReference>
<dbReference type="AlphaFoldDB" id="A0A1X0Y3D9"/>
<dbReference type="PROSITE" id="PS51831">
    <property type="entry name" value="HD"/>
    <property type="match status" value="1"/>
</dbReference>
<sequence>MKKVFVNTIRERDWVESSFLVRDKVTAMAKNGKPYLTLKLMDRTGEVEGRVWDGVDEIASRFEKDDVIQVQAKASVYLGKMQLVVQDLRKLPEAEVDLGDFLPTSSQSPEQLIEQLRQLVDGLRNPHLRALMELFLADEDFLRGYSSAPAAKSMHHVYLGGLLEHSLSIAELIDKVAGHYPELDRDLLVVGALLHDVGKVAELSYRRSFDYTDEGKLLGHIIIGVEMLEQRLVRLDDFPRPLAVHLKHLLLSHHGQYEYGSPKRPKTLEAVVLNFIDDLDSKMNGIRSHIEKDSHREGSWTSYHRLYDRYFFKGDTTSDEENSEPPARVKPLPLIPGTREVKKNSREKHSDPLSFSLAEQLKGKSLNLFSNDEDEP</sequence>
<dbReference type="InterPro" id="IPR004365">
    <property type="entry name" value="NA-bd_OB_tRNA"/>
</dbReference>
<dbReference type="PANTHER" id="PTHR37294:SF1">
    <property type="entry name" value="3'-5' EXORIBONUCLEASE YHAM"/>
    <property type="match status" value="1"/>
</dbReference>
<comment type="caution">
    <text evidence="4">The sequence shown here is derived from an EMBL/GenBank/DDBJ whole genome shotgun (WGS) entry which is preliminary data.</text>
</comment>
<dbReference type="SUPFAM" id="SSF109604">
    <property type="entry name" value="HD-domain/PDEase-like"/>
    <property type="match status" value="1"/>
</dbReference>
<dbReference type="CDD" id="cd04492">
    <property type="entry name" value="YhaM_OBF_like"/>
    <property type="match status" value="1"/>
</dbReference>
<dbReference type="PANTHER" id="PTHR37294">
    <property type="entry name" value="3'-5' EXORIBONUCLEASE YHAM"/>
    <property type="match status" value="1"/>
</dbReference>
<dbReference type="GO" id="GO:0016787">
    <property type="term" value="F:hydrolase activity"/>
    <property type="evidence" value="ECO:0007669"/>
    <property type="project" value="UniProtKB-KW"/>
</dbReference>
<evidence type="ECO:0000256" key="2">
    <source>
        <dbReference type="SAM" id="MobiDB-lite"/>
    </source>
</evidence>
<protein>
    <submittedName>
        <fullName evidence="4">HD family phosphohydrolase</fullName>
    </submittedName>
</protein>
<dbReference type="NCBIfam" id="TIGR00277">
    <property type="entry name" value="HDIG"/>
    <property type="match status" value="1"/>
</dbReference>
<dbReference type="Proteomes" id="UP000193136">
    <property type="component" value="Unassembled WGS sequence"/>
</dbReference>
<evidence type="ECO:0000313" key="5">
    <source>
        <dbReference type="Proteomes" id="UP000193136"/>
    </source>
</evidence>
<dbReference type="STRING" id="1969733.B5V00_09890"/>
<name>A0A1X0Y3D9_9BACT</name>
<dbReference type="OrthoDB" id="9778453at2"/>
<organism evidence="4 5">
    <name type="scientific">Geothermobacter hydrogeniphilus</name>
    <dbReference type="NCBI Taxonomy" id="1969733"/>
    <lineage>
        <taxon>Bacteria</taxon>
        <taxon>Pseudomonadati</taxon>
        <taxon>Thermodesulfobacteriota</taxon>
        <taxon>Desulfuromonadia</taxon>
        <taxon>Desulfuromonadales</taxon>
        <taxon>Geothermobacteraceae</taxon>
        <taxon>Geothermobacter</taxon>
    </lineage>
</organism>
<dbReference type="Pfam" id="PF01336">
    <property type="entry name" value="tRNA_anti-codon"/>
    <property type="match status" value="1"/>
</dbReference>
<dbReference type="InterPro" id="IPR003607">
    <property type="entry name" value="HD/PDEase_dom"/>
</dbReference>
<dbReference type="GO" id="GO:0003676">
    <property type="term" value="F:nucleic acid binding"/>
    <property type="evidence" value="ECO:0007669"/>
    <property type="project" value="InterPro"/>
</dbReference>
<dbReference type="InterPro" id="IPR006675">
    <property type="entry name" value="HDIG_dom"/>
</dbReference>
<keyword evidence="1 4" id="KW-0378">Hydrolase</keyword>
<feature type="region of interest" description="Disordered" evidence="2">
    <location>
        <begin position="316"/>
        <end position="356"/>
    </location>
</feature>
<evidence type="ECO:0000256" key="1">
    <source>
        <dbReference type="ARBA" id="ARBA00022801"/>
    </source>
</evidence>
<accession>A0A1X0Y3D9</accession>
<gene>
    <name evidence="4" type="ORF">B5V00_09890</name>
</gene>
<dbReference type="Gene3D" id="1.10.3210.10">
    <property type="entry name" value="Hypothetical protein af1432"/>
    <property type="match status" value="1"/>
</dbReference>
<dbReference type="GO" id="GO:0031125">
    <property type="term" value="P:rRNA 3'-end processing"/>
    <property type="evidence" value="ECO:0007669"/>
    <property type="project" value="TreeGrafter"/>
</dbReference>
<reference evidence="4 5" key="1">
    <citation type="submission" date="2017-03" db="EMBL/GenBank/DDBJ databases">
        <title>Genome sequence of Geothermobacter sp. EPR-M, Deep-Sea Iron Reducer.</title>
        <authorList>
            <person name="Tully B."/>
            <person name="Savalia P."/>
            <person name="Abuyen K."/>
            <person name="Baughan C."/>
            <person name="Romero E."/>
            <person name="Ronkowski C."/>
            <person name="Torres B."/>
            <person name="Tremblay J."/>
            <person name="Trujillo A."/>
            <person name="Tyler M."/>
            <person name="Perez-Rodriguez I."/>
            <person name="Amend J."/>
        </authorList>
    </citation>
    <scope>NUCLEOTIDE SEQUENCE [LARGE SCALE GENOMIC DNA]</scope>
    <source>
        <strain evidence="4 5">EPR-M</strain>
    </source>
</reference>
<feature type="compositionally biased region" description="Basic and acidic residues" evidence="2">
    <location>
        <begin position="339"/>
        <end position="351"/>
    </location>
</feature>
<dbReference type="EMBL" id="NAAD01000011">
    <property type="protein sequence ID" value="ORJ59584.1"/>
    <property type="molecule type" value="Genomic_DNA"/>
</dbReference>